<evidence type="ECO:0000256" key="4">
    <source>
        <dbReference type="ARBA" id="ARBA00022448"/>
    </source>
</evidence>
<proteinExistence type="inferred from homology"/>
<keyword evidence="5" id="KW-1003">Cell membrane</keyword>
<keyword evidence="7" id="KW-0653">Protein transport</keyword>
<feature type="transmembrane region" description="Helical" evidence="11">
    <location>
        <begin position="22"/>
        <end position="40"/>
    </location>
</feature>
<sequence>MYMFISQAHAQAGTPPPAGGEWFLPVMMIGLLVFMYFTTIRPQRKRQKEHAELVSSLGKGDEVLMSSGMMGKIVGLSELYVVVNVSDKVDLKFQRTHVTATLPKGTIKNLGA</sequence>
<protein>
    <recommendedName>
        <fullName evidence="3">Sec translocon accessory complex subunit YajC</fullName>
    </recommendedName>
</protein>
<dbReference type="PRINTS" id="PR01853">
    <property type="entry name" value="YAJCTRNLCASE"/>
</dbReference>
<dbReference type="EMBL" id="CP036501">
    <property type="protein sequence ID" value="UZP74825.1"/>
    <property type="molecule type" value="Genomic_DNA"/>
</dbReference>
<evidence type="ECO:0000256" key="9">
    <source>
        <dbReference type="ARBA" id="ARBA00023010"/>
    </source>
</evidence>
<comment type="similarity">
    <text evidence="2">Belongs to the YajC family.</text>
</comment>
<evidence type="ECO:0000256" key="2">
    <source>
        <dbReference type="ARBA" id="ARBA00006742"/>
    </source>
</evidence>
<evidence type="ECO:0000256" key="10">
    <source>
        <dbReference type="ARBA" id="ARBA00023136"/>
    </source>
</evidence>
<evidence type="ECO:0000313" key="13">
    <source>
        <dbReference type="Proteomes" id="UP001317963"/>
    </source>
</evidence>
<dbReference type="Proteomes" id="UP001317963">
    <property type="component" value="Chromosome"/>
</dbReference>
<keyword evidence="4" id="KW-0813">Transport</keyword>
<keyword evidence="9" id="KW-0811">Translocation</keyword>
<keyword evidence="13" id="KW-1185">Reference proteome</keyword>
<dbReference type="SMART" id="SM01323">
    <property type="entry name" value="YajC"/>
    <property type="match status" value="1"/>
</dbReference>
<keyword evidence="10 11" id="KW-0472">Membrane</keyword>
<name>A0ABY6Q8F7_9GAMM</name>
<evidence type="ECO:0000313" key="12">
    <source>
        <dbReference type="EMBL" id="UZP74825.1"/>
    </source>
</evidence>
<keyword evidence="8 11" id="KW-1133">Transmembrane helix</keyword>
<evidence type="ECO:0000256" key="7">
    <source>
        <dbReference type="ARBA" id="ARBA00022927"/>
    </source>
</evidence>
<gene>
    <name evidence="12" type="primary">yajC</name>
    <name evidence="12" type="ORF">E0F26_08785</name>
</gene>
<evidence type="ECO:0000256" key="5">
    <source>
        <dbReference type="ARBA" id="ARBA00022475"/>
    </source>
</evidence>
<keyword evidence="6 11" id="KW-0812">Transmembrane</keyword>
<evidence type="ECO:0000256" key="3">
    <source>
        <dbReference type="ARBA" id="ARBA00014962"/>
    </source>
</evidence>
<comment type="subcellular location">
    <subcellularLocation>
        <location evidence="1">Cell membrane</location>
        <topology evidence="1">Single-pass membrane protein</topology>
    </subcellularLocation>
</comment>
<evidence type="ECO:0000256" key="6">
    <source>
        <dbReference type="ARBA" id="ARBA00022692"/>
    </source>
</evidence>
<dbReference type="InterPro" id="IPR003849">
    <property type="entry name" value="Preprotein_translocase_YajC"/>
</dbReference>
<accession>A0ABY6Q8F7</accession>
<evidence type="ECO:0000256" key="8">
    <source>
        <dbReference type="ARBA" id="ARBA00022989"/>
    </source>
</evidence>
<dbReference type="PANTHER" id="PTHR33909:SF1">
    <property type="entry name" value="SEC TRANSLOCON ACCESSORY COMPLEX SUBUNIT YAJC"/>
    <property type="match status" value="1"/>
</dbReference>
<dbReference type="Pfam" id="PF02699">
    <property type="entry name" value="YajC"/>
    <property type="match status" value="1"/>
</dbReference>
<evidence type="ECO:0000256" key="1">
    <source>
        <dbReference type="ARBA" id="ARBA00004162"/>
    </source>
</evidence>
<dbReference type="NCBIfam" id="TIGR00739">
    <property type="entry name" value="yajC"/>
    <property type="match status" value="1"/>
</dbReference>
<organism evidence="12 13">
    <name type="scientific">Candidatus Paraluminiphilus aquimaris</name>
    <dbReference type="NCBI Taxonomy" id="2518994"/>
    <lineage>
        <taxon>Bacteria</taxon>
        <taxon>Pseudomonadati</taxon>
        <taxon>Pseudomonadota</taxon>
        <taxon>Gammaproteobacteria</taxon>
        <taxon>Cellvibrionales</taxon>
        <taxon>Halieaceae</taxon>
        <taxon>Candidatus Paraluminiphilus</taxon>
    </lineage>
</organism>
<dbReference type="PANTHER" id="PTHR33909">
    <property type="entry name" value="SEC TRANSLOCON ACCESSORY COMPLEX SUBUNIT YAJC"/>
    <property type="match status" value="1"/>
</dbReference>
<evidence type="ECO:0000256" key="11">
    <source>
        <dbReference type="SAM" id="Phobius"/>
    </source>
</evidence>
<reference evidence="12 13" key="1">
    <citation type="submission" date="2019-02" db="EMBL/GenBank/DDBJ databases">
        <title>Halieaceae_genomes.</title>
        <authorList>
            <person name="Li S.-H."/>
        </authorList>
    </citation>
    <scope>NUCLEOTIDE SEQUENCE [LARGE SCALE GENOMIC DNA]</scope>
    <source>
        <strain evidence="12 13">JH123</strain>
    </source>
</reference>